<dbReference type="SUPFAM" id="SSF52540">
    <property type="entry name" value="P-loop containing nucleoside triphosphate hydrolases"/>
    <property type="match status" value="1"/>
</dbReference>
<dbReference type="GO" id="GO:0005524">
    <property type="term" value="F:ATP binding"/>
    <property type="evidence" value="ECO:0007669"/>
    <property type="project" value="InterPro"/>
</dbReference>
<dbReference type="EC" id="3.6.4.-" evidence="4"/>
<dbReference type="Proteomes" id="UP001182303">
    <property type="component" value="Unassembled WGS sequence"/>
</dbReference>
<feature type="domain" description="PLD phosphodiesterase" evidence="1">
    <location>
        <begin position="130"/>
        <end position="155"/>
    </location>
</feature>
<dbReference type="CDD" id="cd18032">
    <property type="entry name" value="DEXHc_RE_I_III_res"/>
    <property type="match status" value="1"/>
</dbReference>
<dbReference type="InterPro" id="IPR021835">
    <property type="entry name" value="DUF3427"/>
</dbReference>
<dbReference type="Gene3D" id="3.40.50.300">
    <property type="entry name" value="P-loop containing nucleotide triphosphate hydrolases"/>
    <property type="match status" value="2"/>
</dbReference>
<evidence type="ECO:0000313" key="4">
    <source>
        <dbReference type="EMBL" id="MDS1005373.1"/>
    </source>
</evidence>
<dbReference type="PANTHER" id="PTHR47396">
    <property type="entry name" value="TYPE I RESTRICTION ENZYME ECOKI R PROTEIN"/>
    <property type="match status" value="1"/>
</dbReference>
<dbReference type="Pfam" id="PF13091">
    <property type="entry name" value="PLDc_2"/>
    <property type="match status" value="1"/>
</dbReference>
<gene>
    <name evidence="4" type="ORF">P9J83_18060</name>
</gene>
<dbReference type="Pfam" id="PF00271">
    <property type="entry name" value="Helicase_C"/>
    <property type="match status" value="1"/>
</dbReference>
<sequence length="968" mass="113807">MKPILEDTDIINKQTEHYSDFEHKEIELSDDKYLISNNLIVNSQQGNLLCEIKRCLSECEKFYFSVAFINFSGIQLLLDSFKELEQRGIEGKIITSTYLNFTEPKALKKIQEFNNIDLKVFVSKKEIGFHTKAYIFENKEEYKIIIGSSNITQRALKSNIEWNVKSISKKENSFTKEVLKEYLKLWEETSVVDDNFIREYDRFLKELKKVEENKTLSFFDYEVITPNDMQKRALENLKRLRKSGEDKALVIAATGTGKTYMSAFDVIEYNPKKMLFLVHREEILRSSEKTFKKLVKNKNKATGLLTGNSKVIDADYLFSTIQSMGNQFTNFKKDEFEYIVIDEAHHISSPLYERVINYFESKFLLGMTATPERCDGKNIFDIFNNNIALEVRLREALELELVIPFHYFGITDIEDIDLSDVKVQDLDEIAKRLNVNKRVDFIIDKMDFYGHDGEKRKCVGFCVNIDHAKYMASEFNKRGIHSVFLTGDNSVNERELYIKKLENDRDDLEVIFTVDIFNEGVDIPSINLILMLRPTNSPIVFIQQLGRGLRKYPNKTFLTVLDFIGNHNKTFLIAIALNGSRYYDKDSLKVAVATQFSNLEGCTNIQMDRISIERILEQLNKENFNSMKYLKEDYMEFKKMNDGKVPYFLMDYIRYDGAPDPLKFLTKARTYLDFVVKMEKDESLKNLLDEEIFFKILKELTGKLPIKRVYEFSILKYLLRHKDINLEEAKKEILKYIEYVDDNSIKHAFRCLNQQYYDSSQLKDCIKCFNLEDGILKTTSEFDAIIYDVRYRKYIEDIINYGLIRYEKEFSSNYYGVPFLKLYEQYQMVDTALLSNYTKIHSSFRGMGLITNGKEYFLFIDLHKDDDIKESINYKDKFIDDLNIQWQTPNNTSQESERGKNIIFNKERGVNLHIFLRKYKKIDGVVQKYIYIGKGDVINYNGEKPITVEIKLENKVPTYLYTEFIKKV</sequence>
<dbReference type="InterPro" id="IPR014001">
    <property type="entry name" value="Helicase_ATP-bd"/>
</dbReference>
<dbReference type="SMART" id="SM00487">
    <property type="entry name" value="DEXDc"/>
    <property type="match status" value="1"/>
</dbReference>
<dbReference type="CDD" id="cd09204">
    <property type="entry name" value="PLDc_N_DEXD_b2"/>
    <property type="match status" value="1"/>
</dbReference>
<dbReference type="InterPro" id="IPR027417">
    <property type="entry name" value="P-loop_NTPase"/>
</dbReference>
<dbReference type="InterPro" id="IPR001736">
    <property type="entry name" value="PLipase_D/transphosphatidylase"/>
</dbReference>
<dbReference type="Pfam" id="PF26350">
    <property type="entry name" value="DUF8090"/>
    <property type="match status" value="1"/>
</dbReference>
<dbReference type="SMART" id="SM00490">
    <property type="entry name" value="HELICc"/>
    <property type="match status" value="1"/>
</dbReference>
<dbReference type="GO" id="GO:0004630">
    <property type="term" value="F:phospholipase D activity"/>
    <property type="evidence" value="ECO:0007669"/>
    <property type="project" value="UniProtKB-EC"/>
</dbReference>
<dbReference type="InterPro" id="IPR006935">
    <property type="entry name" value="Helicase/UvrB_N"/>
</dbReference>
<dbReference type="GO" id="GO:0003677">
    <property type="term" value="F:DNA binding"/>
    <property type="evidence" value="ECO:0007669"/>
    <property type="project" value="InterPro"/>
</dbReference>
<feature type="domain" description="Helicase C-terminal" evidence="3">
    <location>
        <begin position="434"/>
        <end position="623"/>
    </location>
</feature>
<dbReference type="GO" id="GO:0004386">
    <property type="term" value="F:helicase activity"/>
    <property type="evidence" value="ECO:0007669"/>
    <property type="project" value="UniProtKB-KW"/>
</dbReference>
<accession>A0AAE4FP43</accession>
<dbReference type="Pfam" id="PF04851">
    <property type="entry name" value="ResIII"/>
    <property type="match status" value="1"/>
</dbReference>
<dbReference type="InterPro" id="IPR058403">
    <property type="entry name" value="DUF8090"/>
</dbReference>
<dbReference type="SUPFAM" id="SSF56024">
    <property type="entry name" value="Phospholipase D/nuclease"/>
    <property type="match status" value="1"/>
</dbReference>
<evidence type="ECO:0000313" key="5">
    <source>
        <dbReference type="Proteomes" id="UP001182303"/>
    </source>
</evidence>
<keyword evidence="4" id="KW-0347">Helicase</keyword>
<dbReference type="GO" id="GO:0005829">
    <property type="term" value="C:cytosol"/>
    <property type="evidence" value="ECO:0007669"/>
    <property type="project" value="TreeGrafter"/>
</dbReference>
<evidence type="ECO:0000259" key="2">
    <source>
        <dbReference type="PROSITE" id="PS51192"/>
    </source>
</evidence>
<evidence type="ECO:0000259" key="3">
    <source>
        <dbReference type="PROSITE" id="PS51194"/>
    </source>
</evidence>
<evidence type="ECO:0000259" key="1">
    <source>
        <dbReference type="PROSITE" id="PS50035"/>
    </source>
</evidence>
<comment type="caution">
    <text evidence="4">The sequence shown here is derived from an EMBL/GenBank/DDBJ whole genome shotgun (WGS) entry which is preliminary data.</text>
</comment>
<dbReference type="PROSITE" id="PS51192">
    <property type="entry name" value="HELICASE_ATP_BIND_1"/>
    <property type="match status" value="1"/>
</dbReference>
<dbReference type="EMBL" id="JARUIS010000047">
    <property type="protein sequence ID" value="MDS1005373.1"/>
    <property type="molecule type" value="Genomic_DNA"/>
</dbReference>
<keyword evidence="4" id="KW-0378">Hydrolase</keyword>
<dbReference type="PROSITE" id="PS50035">
    <property type="entry name" value="PLD"/>
    <property type="match status" value="1"/>
</dbReference>
<dbReference type="InterPro" id="IPR001650">
    <property type="entry name" value="Helicase_C-like"/>
</dbReference>
<dbReference type="EC" id="3.1.4.4" evidence="4"/>
<organism evidence="4 5">
    <name type="scientific">Clostridium sporogenes</name>
    <dbReference type="NCBI Taxonomy" id="1509"/>
    <lineage>
        <taxon>Bacteria</taxon>
        <taxon>Bacillati</taxon>
        <taxon>Bacillota</taxon>
        <taxon>Clostridia</taxon>
        <taxon>Eubacteriales</taxon>
        <taxon>Clostridiaceae</taxon>
        <taxon>Clostridium</taxon>
    </lineage>
</organism>
<feature type="domain" description="Helicase ATP-binding" evidence="2">
    <location>
        <begin position="239"/>
        <end position="389"/>
    </location>
</feature>
<dbReference type="Gene3D" id="3.30.870.10">
    <property type="entry name" value="Endonuclease Chain A"/>
    <property type="match status" value="1"/>
</dbReference>
<dbReference type="Pfam" id="PF11907">
    <property type="entry name" value="DUF3427"/>
    <property type="match status" value="1"/>
</dbReference>
<dbReference type="InterPro" id="IPR050742">
    <property type="entry name" value="Helicase_Restrict-Modif_Enz"/>
</dbReference>
<proteinExistence type="predicted"/>
<dbReference type="AlphaFoldDB" id="A0AAE4FP43"/>
<dbReference type="CDD" id="cd18799">
    <property type="entry name" value="SF2_C_EcoAI-like"/>
    <property type="match status" value="1"/>
</dbReference>
<dbReference type="GO" id="GO:0006793">
    <property type="term" value="P:phosphorus metabolic process"/>
    <property type="evidence" value="ECO:0007669"/>
    <property type="project" value="UniProtKB-ARBA"/>
</dbReference>
<protein>
    <submittedName>
        <fullName evidence="4">DEAD/DEAH box helicase</fullName>
        <ecNumber evidence="4">3.1.4.4</ecNumber>
        <ecNumber evidence="4">3.6.4.-</ecNumber>
    </submittedName>
</protein>
<dbReference type="InterPro" id="IPR025202">
    <property type="entry name" value="PLD-like_dom"/>
</dbReference>
<reference evidence="4" key="1">
    <citation type="submission" date="2023-04" db="EMBL/GenBank/DDBJ databases">
        <title>Assessment of the microbiological origin of a defect in Grana Padano cheese.</title>
        <authorList>
            <person name="Zago M."/>
            <person name="Rossetti L."/>
            <person name="Bonvini B."/>
            <person name="Carminati D."/>
            <person name="Giraffa G."/>
        </authorList>
    </citation>
    <scope>NUCLEOTIDE SEQUENCE</scope>
    <source>
        <strain evidence="4">4990</strain>
    </source>
</reference>
<dbReference type="RefSeq" id="WP_310944643.1">
    <property type="nucleotide sequence ID" value="NZ_JARUIS010000047.1"/>
</dbReference>
<keyword evidence="4" id="KW-0067">ATP-binding</keyword>
<keyword evidence="4" id="KW-0547">Nucleotide-binding</keyword>
<name>A0AAE4FP43_CLOSG</name>
<dbReference type="PANTHER" id="PTHR47396:SF1">
    <property type="entry name" value="ATP-DEPENDENT HELICASE IRC3-RELATED"/>
    <property type="match status" value="1"/>
</dbReference>
<dbReference type="PROSITE" id="PS51194">
    <property type="entry name" value="HELICASE_CTER"/>
    <property type="match status" value="1"/>
</dbReference>